<dbReference type="InterPro" id="IPR003698">
    <property type="entry name" value="Lipoyl_synth"/>
</dbReference>
<dbReference type="EC" id="2.8.1.8" evidence="9"/>
<feature type="binding site" evidence="9">
    <location>
        <position position="80"/>
    </location>
    <ligand>
        <name>[4Fe-4S] cluster</name>
        <dbReference type="ChEBI" id="CHEBI:49883"/>
        <label>1</label>
    </ligand>
</feature>
<dbReference type="InterPro" id="IPR013785">
    <property type="entry name" value="Aldolase_TIM"/>
</dbReference>
<dbReference type="KEGG" id="icp:ICMP_509"/>
<feature type="binding site" evidence="9">
    <location>
        <position position="69"/>
    </location>
    <ligand>
        <name>[4Fe-4S] cluster</name>
        <dbReference type="ChEBI" id="CHEBI:49883"/>
        <label>1</label>
    </ligand>
</feature>
<dbReference type="HOGENOM" id="CLU_033144_2_1_6"/>
<keyword evidence="6 9" id="KW-0408">Iron</keyword>
<evidence type="ECO:0000256" key="2">
    <source>
        <dbReference type="ARBA" id="ARBA00022490"/>
    </source>
</evidence>
<accession>C5WDF0</accession>
<evidence type="ECO:0000313" key="11">
    <source>
        <dbReference type="EMBL" id="BAH83356.1"/>
    </source>
</evidence>
<dbReference type="Proteomes" id="UP000061704">
    <property type="component" value="Chromosome"/>
</dbReference>
<dbReference type="FunFam" id="3.20.20.70:FF:000040">
    <property type="entry name" value="Lipoyl synthase"/>
    <property type="match status" value="1"/>
</dbReference>
<evidence type="ECO:0000256" key="9">
    <source>
        <dbReference type="HAMAP-Rule" id="MF_00206"/>
    </source>
</evidence>
<keyword evidence="12" id="KW-1185">Reference proteome</keyword>
<feature type="binding site" evidence="9">
    <location>
        <position position="95"/>
    </location>
    <ligand>
        <name>[4Fe-4S] cluster</name>
        <dbReference type="ChEBI" id="CHEBI:49883"/>
        <label>2</label>
        <note>4Fe-4S-S-AdoMet</note>
    </ligand>
</feature>
<dbReference type="NCBIfam" id="NF009544">
    <property type="entry name" value="PRK12928.1"/>
    <property type="match status" value="1"/>
</dbReference>
<dbReference type="AlphaFoldDB" id="C5WDF0"/>
<feature type="binding site" evidence="9">
    <location>
        <position position="74"/>
    </location>
    <ligand>
        <name>[4Fe-4S] cluster</name>
        <dbReference type="ChEBI" id="CHEBI:49883"/>
        <label>1</label>
    </ligand>
</feature>
<keyword evidence="4 9" id="KW-0949">S-adenosyl-L-methionine</keyword>
<evidence type="ECO:0000256" key="8">
    <source>
        <dbReference type="ARBA" id="ARBA00047326"/>
    </source>
</evidence>
<keyword evidence="1 9" id="KW-0004">4Fe-4S</keyword>
<dbReference type="PANTHER" id="PTHR10949:SF0">
    <property type="entry name" value="LIPOYL SYNTHASE, MITOCHONDRIAL"/>
    <property type="match status" value="1"/>
</dbReference>
<dbReference type="EMBL" id="AP010872">
    <property type="protein sequence ID" value="BAH83356.1"/>
    <property type="molecule type" value="Genomic_DNA"/>
</dbReference>
<comment type="catalytic activity">
    <reaction evidence="8 9">
        <text>[[Fe-S] cluster scaffold protein carrying a second [4Fe-4S](2+) cluster] + N(6)-octanoyl-L-lysyl-[protein] + 2 oxidized [2Fe-2S]-[ferredoxin] + 2 S-adenosyl-L-methionine + 4 H(+) = [[Fe-S] cluster scaffold protein] + N(6)-[(R)-dihydrolipoyl]-L-lysyl-[protein] + 4 Fe(3+) + 2 hydrogen sulfide + 2 5'-deoxyadenosine + 2 L-methionine + 2 reduced [2Fe-2S]-[ferredoxin]</text>
        <dbReference type="Rhea" id="RHEA:16585"/>
        <dbReference type="Rhea" id="RHEA-COMP:9928"/>
        <dbReference type="Rhea" id="RHEA-COMP:10000"/>
        <dbReference type="Rhea" id="RHEA-COMP:10001"/>
        <dbReference type="Rhea" id="RHEA-COMP:10475"/>
        <dbReference type="Rhea" id="RHEA-COMP:14568"/>
        <dbReference type="Rhea" id="RHEA-COMP:14569"/>
        <dbReference type="ChEBI" id="CHEBI:15378"/>
        <dbReference type="ChEBI" id="CHEBI:17319"/>
        <dbReference type="ChEBI" id="CHEBI:29034"/>
        <dbReference type="ChEBI" id="CHEBI:29919"/>
        <dbReference type="ChEBI" id="CHEBI:33722"/>
        <dbReference type="ChEBI" id="CHEBI:33737"/>
        <dbReference type="ChEBI" id="CHEBI:33738"/>
        <dbReference type="ChEBI" id="CHEBI:57844"/>
        <dbReference type="ChEBI" id="CHEBI:59789"/>
        <dbReference type="ChEBI" id="CHEBI:78809"/>
        <dbReference type="ChEBI" id="CHEBI:83100"/>
        <dbReference type="EC" id="2.8.1.8"/>
    </reaction>
</comment>
<feature type="domain" description="Radical SAM core" evidence="10">
    <location>
        <begin position="81"/>
        <end position="298"/>
    </location>
</feature>
<evidence type="ECO:0000313" key="12">
    <source>
        <dbReference type="Proteomes" id="UP000061704"/>
    </source>
</evidence>
<dbReference type="Gene3D" id="3.20.20.70">
    <property type="entry name" value="Aldolase class I"/>
    <property type="match status" value="1"/>
</dbReference>
<dbReference type="UniPathway" id="UPA00538">
    <property type="reaction ID" value="UER00593"/>
</dbReference>
<evidence type="ECO:0000256" key="3">
    <source>
        <dbReference type="ARBA" id="ARBA00022679"/>
    </source>
</evidence>
<dbReference type="SFLD" id="SFLDS00029">
    <property type="entry name" value="Radical_SAM"/>
    <property type="match status" value="1"/>
</dbReference>
<comment type="similarity">
    <text evidence="9">Belongs to the radical SAM superfamily. Lipoyl synthase family.</text>
</comment>
<comment type="pathway">
    <text evidence="9">Protein modification; protein lipoylation via endogenous pathway; protein N(6)-(lipoyl)lysine from octanoyl-[acyl-carrier-protein]: step 2/2.</text>
</comment>
<feature type="binding site" evidence="9">
    <location>
        <position position="102"/>
    </location>
    <ligand>
        <name>[4Fe-4S] cluster</name>
        <dbReference type="ChEBI" id="CHEBI:49883"/>
        <label>2</label>
        <note>4Fe-4S-S-AdoMet</note>
    </ligand>
</feature>
<dbReference type="NCBIfam" id="TIGR00510">
    <property type="entry name" value="lipA"/>
    <property type="match status" value="1"/>
</dbReference>
<dbReference type="SFLD" id="SFLDF00271">
    <property type="entry name" value="lipoyl_synthase"/>
    <property type="match status" value="1"/>
</dbReference>
<evidence type="ECO:0000256" key="5">
    <source>
        <dbReference type="ARBA" id="ARBA00022723"/>
    </source>
</evidence>
<gene>
    <name evidence="9 11" type="primary">lipA</name>
    <name evidence="11" type="ORF">ICMP_509</name>
</gene>
<evidence type="ECO:0000256" key="1">
    <source>
        <dbReference type="ARBA" id="ARBA00022485"/>
    </source>
</evidence>
<dbReference type="GO" id="GO:0009249">
    <property type="term" value="P:protein lipoylation"/>
    <property type="evidence" value="ECO:0007669"/>
    <property type="project" value="UniProtKB-UniRule"/>
</dbReference>
<evidence type="ECO:0000256" key="6">
    <source>
        <dbReference type="ARBA" id="ARBA00023004"/>
    </source>
</evidence>
<keyword evidence="3 9" id="KW-0808">Transferase</keyword>
<feature type="binding site" evidence="9">
    <location>
        <position position="99"/>
    </location>
    <ligand>
        <name>[4Fe-4S] cluster</name>
        <dbReference type="ChEBI" id="CHEBI:49883"/>
        <label>2</label>
        <note>4Fe-4S-S-AdoMet</note>
    </ligand>
</feature>
<dbReference type="OrthoDB" id="9787898at2"/>
<comment type="function">
    <text evidence="9">Catalyzes the radical-mediated insertion of two sulfur atoms into the C-6 and C-8 positions of the octanoyl moiety bound to the lipoyl domains of lipoate-dependent enzymes, thereby converting the octanoylated domains into lipoylated derivatives.</text>
</comment>
<dbReference type="SMART" id="SM00729">
    <property type="entry name" value="Elp3"/>
    <property type="match status" value="1"/>
</dbReference>
<comment type="cofactor">
    <cofactor evidence="9">
        <name>[4Fe-4S] cluster</name>
        <dbReference type="ChEBI" id="CHEBI:49883"/>
    </cofactor>
    <text evidence="9">Binds 2 [4Fe-4S] clusters per subunit. One cluster is coordinated with 3 cysteines and an exchangeable S-adenosyl-L-methionine.</text>
</comment>
<dbReference type="Pfam" id="PF04055">
    <property type="entry name" value="Radical_SAM"/>
    <property type="match status" value="1"/>
</dbReference>
<dbReference type="InterPro" id="IPR007197">
    <property type="entry name" value="rSAM"/>
</dbReference>
<keyword evidence="5 9" id="KW-0479">Metal-binding</keyword>
<sequence length="322" mass="36515">MSKSSQIISHAKYRGNEKIKNIIPTKEIFHDNQKPICKPPWVRIKLPADNSRVKNIKNIIRNNGLYSVCEEAACPNLTECFNNGTATFMILGDICTRRCPFCNVAYGRPYRPNIKEPLNLAATIHELALNYVVITSVNRDDLHDGGAQHFVQCIKAIREKNINIKIEILVPDFRGCMDQALSIFTKTTPDIFNHNLENVPRLYKTIRPGANYKNSLKLLKNFNQMNPNVPTKSGLMLGLGENNQEVFSVIQDLRDHNVTMLTLGQYLQPSRYHLPVKRYVSPVEFQIIKETALKLGFTHVACGPLVRSSYHANLQAMGLEVK</sequence>
<evidence type="ECO:0000256" key="7">
    <source>
        <dbReference type="ARBA" id="ARBA00023014"/>
    </source>
</evidence>
<organism evidence="11 12">
    <name type="scientific">Candidatus Ishikawaella capsulata Mpkobe</name>
    <dbReference type="NCBI Taxonomy" id="476281"/>
    <lineage>
        <taxon>Bacteria</taxon>
        <taxon>Pseudomonadati</taxon>
        <taxon>Pseudomonadota</taxon>
        <taxon>Gammaproteobacteria</taxon>
        <taxon>Enterobacterales</taxon>
        <taxon>Enterobacteriaceae</taxon>
        <taxon>Candidatus Ishikawella</taxon>
    </lineage>
</organism>
<evidence type="ECO:0000259" key="10">
    <source>
        <dbReference type="PROSITE" id="PS51918"/>
    </source>
</evidence>
<feature type="binding site" evidence="9">
    <location>
        <position position="309"/>
    </location>
    <ligand>
        <name>[4Fe-4S] cluster</name>
        <dbReference type="ChEBI" id="CHEBI:49883"/>
        <label>1</label>
    </ligand>
</feature>
<dbReference type="SFLD" id="SFLDG01058">
    <property type="entry name" value="lipoyl_synthase_like"/>
    <property type="match status" value="1"/>
</dbReference>
<dbReference type="PIRSF" id="PIRSF005963">
    <property type="entry name" value="Lipoyl_synth"/>
    <property type="match status" value="1"/>
</dbReference>
<dbReference type="NCBIfam" id="NF004019">
    <property type="entry name" value="PRK05481.1"/>
    <property type="match status" value="1"/>
</dbReference>
<keyword evidence="7 9" id="KW-0411">Iron-sulfur</keyword>
<comment type="subcellular location">
    <subcellularLocation>
        <location evidence="9">Cytoplasm</location>
    </subcellularLocation>
</comment>
<dbReference type="STRING" id="476281.ICMP_509"/>
<name>C5WDF0_9ENTR</name>
<dbReference type="PROSITE" id="PS51918">
    <property type="entry name" value="RADICAL_SAM"/>
    <property type="match status" value="1"/>
</dbReference>
<dbReference type="SUPFAM" id="SSF102114">
    <property type="entry name" value="Radical SAM enzymes"/>
    <property type="match status" value="1"/>
</dbReference>
<dbReference type="GO" id="GO:0016992">
    <property type="term" value="F:lipoate synthase activity"/>
    <property type="evidence" value="ECO:0007669"/>
    <property type="project" value="UniProtKB-UniRule"/>
</dbReference>
<dbReference type="PANTHER" id="PTHR10949">
    <property type="entry name" value="LIPOYL SYNTHASE"/>
    <property type="match status" value="1"/>
</dbReference>
<dbReference type="HAMAP" id="MF_00206">
    <property type="entry name" value="Lipoyl_synth"/>
    <property type="match status" value="1"/>
</dbReference>
<protein>
    <recommendedName>
        <fullName evidence="9">Lipoyl synthase</fullName>
        <ecNumber evidence="9">2.8.1.8</ecNumber>
    </recommendedName>
    <alternativeName>
        <fullName evidence="9">Lip-syn</fullName>
        <shortName evidence="9">LS</shortName>
    </alternativeName>
    <alternativeName>
        <fullName evidence="9">Lipoate synthase</fullName>
    </alternativeName>
    <alternativeName>
        <fullName evidence="9">Lipoic acid synthase</fullName>
    </alternativeName>
    <alternativeName>
        <fullName evidence="9">Sulfur insertion protein LipA</fullName>
    </alternativeName>
</protein>
<dbReference type="GO" id="GO:0005737">
    <property type="term" value="C:cytoplasm"/>
    <property type="evidence" value="ECO:0007669"/>
    <property type="project" value="UniProtKB-SubCell"/>
</dbReference>
<evidence type="ECO:0000256" key="4">
    <source>
        <dbReference type="ARBA" id="ARBA00022691"/>
    </source>
</evidence>
<proteinExistence type="inferred from homology"/>
<dbReference type="InterPro" id="IPR006638">
    <property type="entry name" value="Elp3/MiaA/NifB-like_rSAM"/>
</dbReference>
<dbReference type="InterPro" id="IPR058240">
    <property type="entry name" value="rSAM_sf"/>
</dbReference>
<dbReference type="RefSeq" id="WP_041069631.1">
    <property type="nucleotide sequence ID" value="NZ_AP010872.1"/>
</dbReference>
<reference evidence="11 12" key="1">
    <citation type="journal article" date="2011" name="Genome Biol. Evol.">
        <title>Reductive evolution of bacterial genome in insect gut environment.</title>
        <authorList>
            <person name="Nikoh N."/>
            <person name="Hosokawa T."/>
            <person name="Ohshima K."/>
            <person name="Hattori M."/>
            <person name="Fukatsu T."/>
        </authorList>
    </citation>
    <scope>NUCLEOTIDE SEQUENCE [LARGE SCALE GENOMIC DNA]</scope>
    <source>
        <strain evidence="11 12">Mpkobe</strain>
    </source>
</reference>
<keyword evidence="2 9" id="KW-0963">Cytoplasm</keyword>
<dbReference type="GO" id="GO:0046872">
    <property type="term" value="F:metal ion binding"/>
    <property type="evidence" value="ECO:0007669"/>
    <property type="project" value="UniProtKB-KW"/>
</dbReference>
<dbReference type="GO" id="GO:0051539">
    <property type="term" value="F:4 iron, 4 sulfur cluster binding"/>
    <property type="evidence" value="ECO:0007669"/>
    <property type="project" value="UniProtKB-UniRule"/>
</dbReference>